<dbReference type="GO" id="GO:0005737">
    <property type="term" value="C:cytoplasm"/>
    <property type="evidence" value="ECO:0007669"/>
    <property type="project" value="UniProtKB-SubCell"/>
</dbReference>
<accession>Q07ZF1</accession>
<keyword evidence="6" id="KW-0472">Membrane</keyword>
<organism evidence="8 9">
    <name type="scientific">Shewanella frigidimarina (strain NCIMB 400)</name>
    <dbReference type="NCBI Taxonomy" id="318167"/>
    <lineage>
        <taxon>Bacteria</taxon>
        <taxon>Pseudomonadati</taxon>
        <taxon>Pseudomonadota</taxon>
        <taxon>Gammaproteobacteria</taxon>
        <taxon>Alteromonadales</taxon>
        <taxon>Shewanellaceae</taxon>
        <taxon>Shewanella</taxon>
    </lineage>
</organism>
<gene>
    <name evidence="8" type="ordered locus">Sfri_2773</name>
</gene>
<protein>
    <submittedName>
        <fullName evidence="8">TPR repeat-containing protein</fullName>
    </submittedName>
</protein>
<dbReference type="eggNOG" id="COG0457">
    <property type="taxonomic scope" value="Bacteria"/>
</dbReference>
<dbReference type="Proteomes" id="UP000000684">
    <property type="component" value="Chromosome"/>
</dbReference>
<evidence type="ECO:0000256" key="2">
    <source>
        <dbReference type="ARBA" id="ARBA00022490"/>
    </source>
</evidence>
<proteinExistence type="inferred from homology"/>
<evidence type="ECO:0000256" key="7">
    <source>
        <dbReference type="SAM" id="SignalP"/>
    </source>
</evidence>
<comment type="similarity">
    <text evidence="5">Belongs to the Rap family.</text>
</comment>
<dbReference type="PANTHER" id="PTHR46630:SF1">
    <property type="entry name" value="TETRATRICOPEPTIDE REPEAT PROTEIN 29"/>
    <property type="match status" value="1"/>
</dbReference>
<dbReference type="OrthoDB" id="6271815at2"/>
<feature type="transmembrane region" description="Helical" evidence="6">
    <location>
        <begin position="473"/>
        <end position="493"/>
    </location>
</feature>
<reference evidence="8 9" key="1">
    <citation type="submission" date="2006-08" db="EMBL/GenBank/DDBJ databases">
        <title>Complete sequence of Shewanella frigidimarina NCIMB 400.</title>
        <authorList>
            <consortium name="US DOE Joint Genome Institute"/>
            <person name="Copeland A."/>
            <person name="Lucas S."/>
            <person name="Lapidus A."/>
            <person name="Barry K."/>
            <person name="Detter J.C."/>
            <person name="Glavina del Rio T."/>
            <person name="Hammon N."/>
            <person name="Israni S."/>
            <person name="Dalin E."/>
            <person name="Tice H."/>
            <person name="Pitluck S."/>
            <person name="Fredrickson J.K."/>
            <person name="Kolker E."/>
            <person name="McCuel L.A."/>
            <person name="DiChristina T."/>
            <person name="Nealson K.H."/>
            <person name="Newman D."/>
            <person name="Tiedje J.M."/>
            <person name="Zhou J."/>
            <person name="Romine M.F."/>
            <person name="Culley D.E."/>
            <person name="Serres M."/>
            <person name="Chertkov O."/>
            <person name="Brettin T."/>
            <person name="Bruce D."/>
            <person name="Han C."/>
            <person name="Tapia R."/>
            <person name="Gilna P."/>
            <person name="Schmutz J."/>
            <person name="Larimer F."/>
            <person name="Land M."/>
            <person name="Hauser L."/>
            <person name="Kyrpides N."/>
            <person name="Mikhailova N."/>
            <person name="Richardson P."/>
        </authorList>
    </citation>
    <scope>NUCLEOTIDE SEQUENCE [LARGE SCALE GENOMIC DNA]</scope>
    <source>
        <strain evidence="8 9">NCIMB 400</strain>
    </source>
</reference>
<keyword evidence="3" id="KW-0677">Repeat</keyword>
<dbReference type="HOGENOM" id="CLU_382582_0_0_6"/>
<dbReference type="SUPFAM" id="SSF48452">
    <property type="entry name" value="TPR-like"/>
    <property type="match status" value="2"/>
</dbReference>
<keyword evidence="6" id="KW-1133">Transmembrane helix</keyword>
<evidence type="ECO:0000313" key="8">
    <source>
        <dbReference type="EMBL" id="ABI72613.1"/>
    </source>
</evidence>
<keyword evidence="6" id="KW-0812">Transmembrane</keyword>
<comment type="subcellular location">
    <subcellularLocation>
        <location evidence="1">Cytoplasm</location>
    </subcellularLocation>
</comment>
<keyword evidence="2" id="KW-0963">Cytoplasm</keyword>
<evidence type="ECO:0000256" key="5">
    <source>
        <dbReference type="ARBA" id="ARBA00038253"/>
    </source>
</evidence>
<keyword evidence="9" id="KW-1185">Reference proteome</keyword>
<dbReference type="RefSeq" id="WP_011638222.1">
    <property type="nucleotide sequence ID" value="NC_008345.1"/>
</dbReference>
<dbReference type="Pfam" id="PF13424">
    <property type="entry name" value="TPR_12"/>
    <property type="match status" value="1"/>
</dbReference>
<evidence type="ECO:0000256" key="3">
    <source>
        <dbReference type="ARBA" id="ARBA00022737"/>
    </source>
</evidence>
<evidence type="ECO:0000256" key="4">
    <source>
        <dbReference type="ARBA" id="ARBA00022803"/>
    </source>
</evidence>
<feature type="signal peptide" evidence="7">
    <location>
        <begin position="1"/>
        <end position="21"/>
    </location>
</feature>
<sequence length="718" mass="81961" precursor="true">MLRCFSLVILCSILLSSMVSARDIEQQEILFKENPQKLYTKLMRATEFPLQFSNNVEFEQAANELSYPPNELHRDLELLARLNLEAKLTSPTKYQDAELLITQLDAIASTTLEQAVVIMLKARIKGRQNQEYNQVIVEYNDALNMVNTDVSLESTLFKSTLHEQLSMLHSLLLQPTPAFSHLNRYRDIAYQLHNNYFISDAETQLGRYYNLNGDQAKSLQHYSEAFRLANSLDYPGIKAHTQLNLARTYRDLEQWDDALKYAHNAAEILQAIGQDVYLAETLTVIAMIYAGQDQWNKSIDYYLNVQQVNERMGNEIAIGLTYNNLGEAYFKLNNIQAALNVMQRANDIFRARKVEHYLVHNELLFAQINTSEGMWNEAIDHASKAIELAKKKHLNDVQTEALGYLSTAYRKTNNPNAALATVDAIVELINTSQEKSEQTNDFSELTEQKLKFELGLLQNKLQQQTAKNKYNQFIILVLILGFSIAIIVLIFIYRKFQQRNTLYLNAQRLNTIDPITQAQGYRAFIQRISTLKHTESKTLALVNINKLNNIDIQLGLTESVALMQHFNSQFCKHLDTEVFIIRSGLIACYFDKQYDAENILHAVIECLKQLQETQFTIPNFASLSAVQHASIGHINLPLLGNPDASISAELQFETLQFALAAAMEITEQPAYVSLRPLNFAPAAVFMRPLYLNLTQALNRGIIRAESNRNTQDINWPKN</sequence>
<dbReference type="GeneID" id="41838157"/>
<feature type="chain" id="PRO_5004166290" evidence="7">
    <location>
        <begin position="22"/>
        <end position="718"/>
    </location>
</feature>
<dbReference type="KEGG" id="sfr:Sfri_2773"/>
<dbReference type="InterPro" id="IPR019734">
    <property type="entry name" value="TPR_rpt"/>
</dbReference>
<dbReference type="STRING" id="318167.Sfri_2773"/>
<dbReference type="SMART" id="SM00028">
    <property type="entry name" value="TPR"/>
    <property type="match status" value="6"/>
</dbReference>
<dbReference type="PANTHER" id="PTHR46630">
    <property type="entry name" value="TETRATRICOPEPTIDE REPEAT PROTEIN 29"/>
    <property type="match status" value="1"/>
</dbReference>
<dbReference type="InterPro" id="IPR011990">
    <property type="entry name" value="TPR-like_helical_dom_sf"/>
</dbReference>
<dbReference type="Pfam" id="PF13374">
    <property type="entry name" value="TPR_10"/>
    <property type="match status" value="1"/>
</dbReference>
<dbReference type="InterPro" id="IPR051476">
    <property type="entry name" value="Bac_ResReg_Asp_Phosphatase"/>
</dbReference>
<keyword evidence="7" id="KW-0732">Signal</keyword>
<dbReference type="EMBL" id="CP000447">
    <property type="protein sequence ID" value="ABI72613.1"/>
    <property type="molecule type" value="Genomic_DNA"/>
</dbReference>
<dbReference type="AlphaFoldDB" id="Q07ZF1"/>
<evidence type="ECO:0000256" key="6">
    <source>
        <dbReference type="SAM" id="Phobius"/>
    </source>
</evidence>
<evidence type="ECO:0000256" key="1">
    <source>
        <dbReference type="ARBA" id="ARBA00004496"/>
    </source>
</evidence>
<evidence type="ECO:0000313" key="9">
    <source>
        <dbReference type="Proteomes" id="UP000000684"/>
    </source>
</evidence>
<name>Q07ZF1_SHEFN</name>
<keyword evidence="4" id="KW-0802">TPR repeat</keyword>
<dbReference type="Gene3D" id="1.25.40.10">
    <property type="entry name" value="Tetratricopeptide repeat domain"/>
    <property type="match status" value="2"/>
</dbReference>